<gene>
    <name evidence="1" type="ORF">ACFPZ3_42735</name>
</gene>
<dbReference type="Proteomes" id="UP001596058">
    <property type="component" value="Unassembled WGS sequence"/>
</dbReference>
<sequence length="71" mass="7122">MSPLGAAYGRRGGLAGPRVGAEGLMAGLIELRTAGERLVSGHDCSRVQGIKGLVTKAGCSRVGETKGLVTA</sequence>
<keyword evidence="2" id="KW-1185">Reference proteome</keyword>
<dbReference type="EMBL" id="JBHSPA010000055">
    <property type="protein sequence ID" value="MFC5830612.1"/>
    <property type="molecule type" value="Genomic_DNA"/>
</dbReference>
<dbReference type="RefSeq" id="WP_379520087.1">
    <property type="nucleotide sequence ID" value="NZ_JBHSPA010000055.1"/>
</dbReference>
<organism evidence="1 2">
    <name type="scientific">Nonomuraea insulae</name>
    <dbReference type="NCBI Taxonomy" id="1616787"/>
    <lineage>
        <taxon>Bacteria</taxon>
        <taxon>Bacillati</taxon>
        <taxon>Actinomycetota</taxon>
        <taxon>Actinomycetes</taxon>
        <taxon>Streptosporangiales</taxon>
        <taxon>Streptosporangiaceae</taxon>
        <taxon>Nonomuraea</taxon>
    </lineage>
</organism>
<evidence type="ECO:0000313" key="2">
    <source>
        <dbReference type="Proteomes" id="UP001596058"/>
    </source>
</evidence>
<protein>
    <submittedName>
        <fullName evidence="1">Uncharacterized protein</fullName>
    </submittedName>
</protein>
<proteinExistence type="predicted"/>
<comment type="caution">
    <text evidence="1">The sequence shown here is derived from an EMBL/GenBank/DDBJ whole genome shotgun (WGS) entry which is preliminary data.</text>
</comment>
<reference evidence="2" key="1">
    <citation type="journal article" date="2019" name="Int. J. Syst. Evol. Microbiol.">
        <title>The Global Catalogue of Microorganisms (GCM) 10K type strain sequencing project: providing services to taxonomists for standard genome sequencing and annotation.</title>
        <authorList>
            <consortium name="The Broad Institute Genomics Platform"/>
            <consortium name="The Broad Institute Genome Sequencing Center for Infectious Disease"/>
            <person name="Wu L."/>
            <person name="Ma J."/>
        </authorList>
    </citation>
    <scope>NUCLEOTIDE SEQUENCE [LARGE SCALE GENOMIC DNA]</scope>
    <source>
        <strain evidence="2">CCUG 53903</strain>
    </source>
</reference>
<evidence type="ECO:0000313" key="1">
    <source>
        <dbReference type="EMBL" id="MFC5830612.1"/>
    </source>
</evidence>
<accession>A0ABW1CY30</accession>
<name>A0ABW1CY30_9ACTN</name>